<evidence type="ECO:0000313" key="2">
    <source>
        <dbReference type="Proteomes" id="UP000035067"/>
    </source>
</evidence>
<dbReference type="EMBL" id="JXQG01000006">
    <property type="protein sequence ID" value="KKZ13044.1"/>
    <property type="molecule type" value="Genomic_DNA"/>
</dbReference>
<evidence type="ECO:0000313" key="1">
    <source>
        <dbReference type="EMBL" id="KKZ13044.1"/>
    </source>
</evidence>
<dbReference type="Proteomes" id="UP000035067">
    <property type="component" value="Unassembled WGS sequence"/>
</dbReference>
<gene>
    <name evidence="1" type="ORF">TE42_02025</name>
</gene>
<sequence>MELFKGLIDTAGSRVNSAVHSPAAGHTPLLPESRQHNVWNGSDKAAMAVSMEDHGHHDGWSM</sequence>
<accession>A0A0G2HNE3</accession>
<comment type="caution">
    <text evidence="1">The sequence shown here is derived from an EMBL/GenBank/DDBJ whole genome shotgun (WGS) entry which is preliminary data.</text>
</comment>
<proteinExistence type="predicted"/>
<protein>
    <submittedName>
        <fullName evidence="1">Uncharacterized protein</fullName>
    </submittedName>
</protein>
<organism evidence="1 2">
    <name type="scientific">Candidatus Synechococcus spongiarum SP3</name>
    <dbReference type="NCBI Taxonomy" id="1604020"/>
    <lineage>
        <taxon>Bacteria</taxon>
        <taxon>Bacillati</taxon>
        <taxon>Cyanobacteriota</taxon>
        <taxon>Cyanophyceae</taxon>
        <taxon>Synechococcales</taxon>
        <taxon>Synechococcaceae</taxon>
        <taxon>Synechococcus</taxon>
    </lineage>
</organism>
<dbReference type="AlphaFoldDB" id="A0A0G2HNE3"/>
<name>A0A0G2HNE3_9SYNE</name>
<reference evidence="1 2" key="1">
    <citation type="submission" date="2015-01" db="EMBL/GenBank/DDBJ databases">
        <title>Lifestyle Evolution in Cyanobacterial Symbionts of Sponges.</title>
        <authorList>
            <person name="Burgsdorf I."/>
            <person name="Slaby B.M."/>
            <person name="Handley K.M."/>
            <person name="Haber M."/>
            <person name="Blom J."/>
            <person name="Marshall C.W."/>
            <person name="Gilbert J.A."/>
            <person name="Hentschel U."/>
            <person name="Steindler L."/>
        </authorList>
    </citation>
    <scope>NUCLEOTIDE SEQUENCE [LARGE SCALE GENOMIC DNA]</scope>
    <source>
        <strain evidence="1">SP3</strain>
    </source>
</reference>